<comment type="catalytic activity">
    <reaction evidence="6">
        <text>2 L-dopa + O2 = 2 L-dopaquinone + 2 H2O</text>
        <dbReference type="Rhea" id="RHEA:34287"/>
        <dbReference type="ChEBI" id="CHEBI:15377"/>
        <dbReference type="ChEBI" id="CHEBI:15379"/>
        <dbReference type="ChEBI" id="CHEBI:57504"/>
        <dbReference type="ChEBI" id="CHEBI:57924"/>
        <dbReference type="EC" id="1.14.18.1"/>
    </reaction>
</comment>
<protein>
    <recommendedName>
        <fullName evidence="2">tyrosinase</fullName>
        <ecNumber evidence="2">1.14.18.1</ecNumber>
    </recommendedName>
</protein>
<keyword evidence="11" id="KW-1185">Reference proteome</keyword>
<dbReference type="Proteomes" id="UP000053820">
    <property type="component" value="Unassembled WGS sequence"/>
</dbReference>
<dbReference type="InterPro" id="IPR050316">
    <property type="entry name" value="Tyrosinase/Hemocyanin"/>
</dbReference>
<dbReference type="PROSITE" id="PS00498">
    <property type="entry name" value="TYROSINASE_2"/>
    <property type="match status" value="1"/>
</dbReference>
<dbReference type="SUPFAM" id="SSF48056">
    <property type="entry name" value="Di-copper centre-containing domain"/>
    <property type="match status" value="1"/>
</dbReference>
<dbReference type="PANTHER" id="PTHR11474:SF76">
    <property type="entry name" value="SHKT DOMAIN-CONTAINING PROTEIN"/>
    <property type="match status" value="1"/>
</dbReference>
<evidence type="ECO:0000313" key="11">
    <source>
        <dbReference type="Proteomes" id="UP000053820"/>
    </source>
</evidence>
<sequence>MLIEVCWAVTSFLIFFDWFLQQAIGEYVDALVPKIVEQHPEEAGNWKPAARKLRFPYWDWADPKVAKDGVPSLFCDETLHVKVPGLGGKTAPVRNPLAYFNFGDNIPKDFAIFKRDNNIAHFNKWTRTFRYASNDEKPSESNIAKLQEELKKKAESIRRQVSTLFAFSDVQEAPEKNIYDEFSNTNPESLTKGTKERRVPEYHHSLEGVHNTIHGTMGGNGHMSNPDYAAFDPFFFFHHANCDRLLALWEWCYPNYWIGDGYVNATGENVQWTQQMGNRKVGGGISEQTTAKGDYLSPFMKEDRTYWTSEDTRFLTPESGVCKYYSYPEFLGIKVNEPASVEERINARTKLMAYYGYDALTAKNQLKGGVQHVAAGDFMLPAHYKVRRGFRVFQVHVRLPEFAFNGSYEFQLSYARLGKNDLFVGPVTVFARGDDSACEACEVRRENGTDVHGVVSIPPSFVNEMIRNSKIDRSQLTPEITADLIKKHLRGELKDVSTTTLAFASNSGDVVASSAELASELAPREVTLLSSSVAEDPDDSERPACSFDWKPHGEVFTVC</sequence>
<evidence type="ECO:0000256" key="6">
    <source>
        <dbReference type="ARBA" id="ARBA00048233"/>
    </source>
</evidence>
<evidence type="ECO:0000256" key="4">
    <source>
        <dbReference type="ARBA" id="ARBA00023008"/>
    </source>
</evidence>
<evidence type="ECO:0000256" key="8">
    <source>
        <dbReference type="SAM" id="SignalP"/>
    </source>
</evidence>
<evidence type="ECO:0000256" key="2">
    <source>
        <dbReference type="ARBA" id="ARBA00011906"/>
    </source>
</evidence>
<dbReference type="PRINTS" id="PR00092">
    <property type="entry name" value="TYROSINASE"/>
</dbReference>
<gene>
    <name evidence="10" type="ORF">HYDPIDRAFT_90354</name>
</gene>
<dbReference type="GO" id="GO:0042438">
    <property type="term" value="P:melanin biosynthetic process"/>
    <property type="evidence" value="ECO:0007669"/>
    <property type="project" value="UniProtKB-KW"/>
</dbReference>
<proteinExistence type="inferred from homology"/>
<evidence type="ECO:0000256" key="5">
    <source>
        <dbReference type="ARBA" id="ARBA00023101"/>
    </source>
</evidence>
<dbReference type="EMBL" id="KN839846">
    <property type="protein sequence ID" value="KIJ64397.1"/>
    <property type="molecule type" value="Genomic_DNA"/>
</dbReference>
<feature type="chain" id="PRO_5002222334" description="tyrosinase" evidence="8">
    <location>
        <begin position="26"/>
        <end position="559"/>
    </location>
</feature>
<dbReference type="Pfam" id="PF00264">
    <property type="entry name" value="Tyrosinase"/>
    <property type="match status" value="1"/>
</dbReference>
<keyword evidence="3" id="KW-0479">Metal-binding</keyword>
<dbReference type="EC" id="1.14.18.1" evidence="2"/>
<evidence type="ECO:0000256" key="7">
    <source>
        <dbReference type="ARBA" id="ARBA00048881"/>
    </source>
</evidence>
<evidence type="ECO:0000256" key="3">
    <source>
        <dbReference type="ARBA" id="ARBA00022723"/>
    </source>
</evidence>
<evidence type="ECO:0000259" key="9">
    <source>
        <dbReference type="PROSITE" id="PS00498"/>
    </source>
</evidence>
<keyword evidence="8" id="KW-0732">Signal</keyword>
<evidence type="ECO:0000256" key="1">
    <source>
        <dbReference type="ARBA" id="ARBA00009928"/>
    </source>
</evidence>
<keyword evidence="5" id="KW-0470">Melanin biosynthesis</keyword>
<evidence type="ECO:0000313" key="10">
    <source>
        <dbReference type="EMBL" id="KIJ64397.1"/>
    </source>
</evidence>
<dbReference type="GO" id="GO:0046872">
    <property type="term" value="F:metal ion binding"/>
    <property type="evidence" value="ECO:0007669"/>
    <property type="project" value="UniProtKB-KW"/>
</dbReference>
<keyword evidence="4" id="KW-0186">Copper</keyword>
<feature type="domain" description="Tyrosinase copper-binding" evidence="9">
    <location>
        <begin position="232"/>
        <end position="243"/>
    </location>
</feature>
<name>A0A0C9WFQ9_9AGAM</name>
<comment type="similarity">
    <text evidence="1">Belongs to the tyrosinase family.</text>
</comment>
<dbReference type="Gene3D" id="1.10.1280.10">
    <property type="entry name" value="Di-copper center containing domain from catechol oxidase"/>
    <property type="match status" value="1"/>
</dbReference>
<dbReference type="GO" id="GO:0004503">
    <property type="term" value="F:tyrosinase activity"/>
    <property type="evidence" value="ECO:0007669"/>
    <property type="project" value="UniProtKB-EC"/>
</dbReference>
<dbReference type="HOGENOM" id="CLU_013691_3_2_1"/>
<dbReference type="AlphaFoldDB" id="A0A0C9WFQ9"/>
<comment type="catalytic activity">
    <reaction evidence="7">
        <text>L-tyrosine + O2 = L-dopaquinone + H2O</text>
        <dbReference type="Rhea" id="RHEA:18117"/>
        <dbReference type="ChEBI" id="CHEBI:15377"/>
        <dbReference type="ChEBI" id="CHEBI:15379"/>
        <dbReference type="ChEBI" id="CHEBI:57924"/>
        <dbReference type="ChEBI" id="CHEBI:58315"/>
        <dbReference type="EC" id="1.14.18.1"/>
    </reaction>
</comment>
<accession>A0A0C9WFQ9</accession>
<dbReference type="PANTHER" id="PTHR11474">
    <property type="entry name" value="TYROSINASE FAMILY MEMBER"/>
    <property type="match status" value="1"/>
</dbReference>
<feature type="signal peptide" evidence="8">
    <location>
        <begin position="1"/>
        <end position="25"/>
    </location>
</feature>
<reference evidence="10 11" key="1">
    <citation type="submission" date="2014-04" db="EMBL/GenBank/DDBJ databases">
        <title>Evolutionary Origins and Diversification of the Mycorrhizal Mutualists.</title>
        <authorList>
            <consortium name="DOE Joint Genome Institute"/>
            <consortium name="Mycorrhizal Genomics Consortium"/>
            <person name="Kohler A."/>
            <person name="Kuo A."/>
            <person name="Nagy L.G."/>
            <person name="Floudas D."/>
            <person name="Copeland A."/>
            <person name="Barry K.W."/>
            <person name="Cichocki N."/>
            <person name="Veneault-Fourrey C."/>
            <person name="LaButti K."/>
            <person name="Lindquist E.A."/>
            <person name="Lipzen A."/>
            <person name="Lundell T."/>
            <person name="Morin E."/>
            <person name="Murat C."/>
            <person name="Riley R."/>
            <person name="Ohm R."/>
            <person name="Sun H."/>
            <person name="Tunlid A."/>
            <person name="Henrissat B."/>
            <person name="Grigoriev I.V."/>
            <person name="Hibbett D.S."/>
            <person name="Martin F."/>
        </authorList>
    </citation>
    <scope>NUCLEOTIDE SEQUENCE [LARGE SCALE GENOMIC DNA]</scope>
    <source>
        <strain evidence="10 11">MD-312</strain>
    </source>
</reference>
<dbReference type="OrthoDB" id="6132182at2759"/>
<dbReference type="InterPro" id="IPR008922">
    <property type="entry name" value="Di-copper_centre_dom_sf"/>
</dbReference>
<dbReference type="InterPro" id="IPR002227">
    <property type="entry name" value="Tyrosinase_Cu-bd"/>
</dbReference>
<organism evidence="10 11">
    <name type="scientific">Hydnomerulius pinastri MD-312</name>
    <dbReference type="NCBI Taxonomy" id="994086"/>
    <lineage>
        <taxon>Eukaryota</taxon>
        <taxon>Fungi</taxon>
        <taxon>Dikarya</taxon>
        <taxon>Basidiomycota</taxon>
        <taxon>Agaricomycotina</taxon>
        <taxon>Agaricomycetes</taxon>
        <taxon>Agaricomycetidae</taxon>
        <taxon>Boletales</taxon>
        <taxon>Boletales incertae sedis</taxon>
        <taxon>Leucogyrophana</taxon>
    </lineage>
</organism>